<evidence type="ECO:0000313" key="1">
    <source>
        <dbReference type="EMBL" id="HIZ08452.1"/>
    </source>
</evidence>
<evidence type="ECO:0008006" key="3">
    <source>
        <dbReference type="Google" id="ProtNLM"/>
    </source>
</evidence>
<dbReference type="Gene3D" id="1.25.40.20">
    <property type="entry name" value="Ankyrin repeat-containing domain"/>
    <property type="match status" value="1"/>
</dbReference>
<dbReference type="InterPro" id="IPR036770">
    <property type="entry name" value="Ankyrin_rpt-contain_sf"/>
</dbReference>
<proteinExistence type="predicted"/>
<name>A0A9D2D4F0_9FIRM</name>
<dbReference type="EMBL" id="DXCH01000293">
    <property type="protein sequence ID" value="HIZ08452.1"/>
    <property type="molecule type" value="Genomic_DNA"/>
</dbReference>
<evidence type="ECO:0000313" key="2">
    <source>
        <dbReference type="Proteomes" id="UP000824024"/>
    </source>
</evidence>
<feature type="non-terminal residue" evidence="1">
    <location>
        <position position="1"/>
    </location>
</feature>
<protein>
    <recommendedName>
        <fullName evidence="3">Ankyrin repeat domain-containing protein</fullName>
    </recommendedName>
</protein>
<accession>A0A9D2D4F0</accession>
<sequence length="96" mass="10968">GLDPNVEYSGLPEDPAWLAACESGNIEILLERGADLDRYGEEALKTGIDFCQMDIIRLLSEKGVKVTKELYEFSQEEILSDHVKEYVKKLYEEQNQ</sequence>
<dbReference type="AlphaFoldDB" id="A0A9D2D4F0"/>
<organism evidence="1 2">
    <name type="scientific">Candidatus Eubacterium avistercoris</name>
    <dbReference type="NCBI Taxonomy" id="2838567"/>
    <lineage>
        <taxon>Bacteria</taxon>
        <taxon>Bacillati</taxon>
        <taxon>Bacillota</taxon>
        <taxon>Clostridia</taxon>
        <taxon>Eubacteriales</taxon>
        <taxon>Eubacteriaceae</taxon>
        <taxon>Eubacterium</taxon>
    </lineage>
</organism>
<reference evidence="1" key="1">
    <citation type="journal article" date="2021" name="PeerJ">
        <title>Extensive microbial diversity within the chicken gut microbiome revealed by metagenomics and culture.</title>
        <authorList>
            <person name="Gilroy R."/>
            <person name="Ravi A."/>
            <person name="Getino M."/>
            <person name="Pursley I."/>
            <person name="Horton D.L."/>
            <person name="Alikhan N.F."/>
            <person name="Baker D."/>
            <person name="Gharbi K."/>
            <person name="Hall N."/>
            <person name="Watson M."/>
            <person name="Adriaenssens E.M."/>
            <person name="Foster-Nyarko E."/>
            <person name="Jarju S."/>
            <person name="Secka A."/>
            <person name="Antonio M."/>
            <person name="Oren A."/>
            <person name="Chaudhuri R.R."/>
            <person name="La Ragione R."/>
            <person name="Hildebrand F."/>
            <person name="Pallen M.J."/>
        </authorList>
    </citation>
    <scope>NUCLEOTIDE SEQUENCE</scope>
    <source>
        <strain evidence="1">CHK192-9172</strain>
    </source>
</reference>
<comment type="caution">
    <text evidence="1">The sequence shown here is derived from an EMBL/GenBank/DDBJ whole genome shotgun (WGS) entry which is preliminary data.</text>
</comment>
<gene>
    <name evidence="1" type="ORF">IAA08_11040</name>
</gene>
<dbReference type="Proteomes" id="UP000824024">
    <property type="component" value="Unassembled WGS sequence"/>
</dbReference>
<reference evidence="1" key="2">
    <citation type="submission" date="2021-04" db="EMBL/GenBank/DDBJ databases">
        <authorList>
            <person name="Gilroy R."/>
        </authorList>
    </citation>
    <scope>NUCLEOTIDE SEQUENCE</scope>
    <source>
        <strain evidence="1">CHK192-9172</strain>
    </source>
</reference>